<organism evidence="2 3">
    <name type="scientific">Portunus trituberculatus</name>
    <name type="common">Swimming crab</name>
    <name type="synonym">Neptunus trituberculatus</name>
    <dbReference type="NCBI Taxonomy" id="210409"/>
    <lineage>
        <taxon>Eukaryota</taxon>
        <taxon>Metazoa</taxon>
        <taxon>Ecdysozoa</taxon>
        <taxon>Arthropoda</taxon>
        <taxon>Crustacea</taxon>
        <taxon>Multicrustacea</taxon>
        <taxon>Malacostraca</taxon>
        <taxon>Eumalacostraca</taxon>
        <taxon>Eucarida</taxon>
        <taxon>Decapoda</taxon>
        <taxon>Pleocyemata</taxon>
        <taxon>Brachyura</taxon>
        <taxon>Eubrachyura</taxon>
        <taxon>Portunoidea</taxon>
        <taxon>Portunidae</taxon>
        <taxon>Portuninae</taxon>
        <taxon>Portunus</taxon>
    </lineage>
</organism>
<dbReference type="AlphaFoldDB" id="A0A5B7FHY0"/>
<feature type="compositionally biased region" description="Basic and acidic residues" evidence="1">
    <location>
        <begin position="26"/>
        <end position="60"/>
    </location>
</feature>
<feature type="region of interest" description="Disordered" evidence="1">
    <location>
        <begin position="1"/>
        <end position="63"/>
    </location>
</feature>
<sequence>MHVRGNGEFRQTAWDSVYQSGTPSRANRDNNKDSERSESNKRVGQDEHKKSNFQAVEHHLSSTKPHHLFLTEIQLPEASDRSPFSVPSYFLYPHFRSKAVCCVYVRNDITCCRADDLESSKFSII</sequence>
<reference evidence="2 3" key="1">
    <citation type="submission" date="2019-05" db="EMBL/GenBank/DDBJ databases">
        <title>Another draft genome of Portunus trituberculatus and its Hox gene families provides insights of decapod evolution.</title>
        <authorList>
            <person name="Jeong J.-H."/>
            <person name="Song I."/>
            <person name="Kim S."/>
            <person name="Choi T."/>
            <person name="Kim D."/>
            <person name="Ryu S."/>
            <person name="Kim W."/>
        </authorList>
    </citation>
    <scope>NUCLEOTIDE SEQUENCE [LARGE SCALE GENOMIC DNA]</scope>
    <source>
        <tissue evidence="2">Muscle</tissue>
    </source>
</reference>
<feature type="compositionally biased region" description="Polar residues" evidence="1">
    <location>
        <begin position="13"/>
        <end position="25"/>
    </location>
</feature>
<gene>
    <name evidence="2" type="ORF">E2C01_038423</name>
</gene>
<protein>
    <submittedName>
        <fullName evidence="2">Uncharacterized protein</fullName>
    </submittedName>
</protein>
<comment type="caution">
    <text evidence="2">The sequence shown here is derived from an EMBL/GenBank/DDBJ whole genome shotgun (WGS) entry which is preliminary data.</text>
</comment>
<evidence type="ECO:0000256" key="1">
    <source>
        <dbReference type="SAM" id="MobiDB-lite"/>
    </source>
</evidence>
<keyword evidence="3" id="KW-1185">Reference proteome</keyword>
<name>A0A5B7FHY0_PORTR</name>
<evidence type="ECO:0000313" key="2">
    <source>
        <dbReference type="EMBL" id="MPC44743.1"/>
    </source>
</evidence>
<proteinExistence type="predicted"/>
<dbReference type="Proteomes" id="UP000324222">
    <property type="component" value="Unassembled WGS sequence"/>
</dbReference>
<evidence type="ECO:0000313" key="3">
    <source>
        <dbReference type="Proteomes" id="UP000324222"/>
    </source>
</evidence>
<dbReference type="EMBL" id="VSRR010006414">
    <property type="protein sequence ID" value="MPC44743.1"/>
    <property type="molecule type" value="Genomic_DNA"/>
</dbReference>
<accession>A0A5B7FHY0</accession>